<dbReference type="PANTHER" id="PTHR45832">
    <property type="entry name" value="SERINE/THREONINE-PROTEIN KINASE SAMKA-RELATED-RELATED"/>
    <property type="match status" value="1"/>
</dbReference>
<dbReference type="Pfam" id="PF00786">
    <property type="entry name" value="PBD"/>
    <property type="match status" value="1"/>
</dbReference>
<keyword evidence="8" id="KW-0067">ATP-binding</keyword>
<reference evidence="11" key="1">
    <citation type="submission" date="2022-08" db="UniProtKB">
        <authorList>
            <consortium name="EnsemblMetazoa"/>
        </authorList>
    </citation>
    <scope>IDENTIFICATION</scope>
</reference>
<keyword evidence="6" id="KW-0547">Nucleotide-binding</keyword>
<evidence type="ECO:0000256" key="6">
    <source>
        <dbReference type="ARBA" id="ARBA00022741"/>
    </source>
</evidence>
<organism evidence="11">
    <name type="scientific">Anopheles coluzzii</name>
    <name type="common">African malaria mosquito</name>
    <dbReference type="NCBI Taxonomy" id="1518534"/>
    <lineage>
        <taxon>Eukaryota</taxon>
        <taxon>Metazoa</taxon>
        <taxon>Ecdysozoa</taxon>
        <taxon>Arthropoda</taxon>
        <taxon>Hexapoda</taxon>
        <taxon>Insecta</taxon>
        <taxon>Pterygota</taxon>
        <taxon>Neoptera</taxon>
        <taxon>Endopterygota</taxon>
        <taxon>Diptera</taxon>
        <taxon>Nematocera</taxon>
        <taxon>Culicoidea</taxon>
        <taxon>Culicidae</taxon>
        <taxon>Anophelinae</taxon>
        <taxon>Anopheles</taxon>
    </lineage>
</organism>
<name>A0A8W7P0U5_ANOCL</name>
<dbReference type="GO" id="GO:0005524">
    <property type="term" value="F:ATP binding"/>
    <property type="evidence" value="ECO:0007669"/>
    <property type="project" value="UniProtKB-KW"/>
</dbReference>
<evidence type="ECO:0000256" key="2">
    <source>
        <dbReference type="ARBA" id="ARBA00012513"/>
    </source>
</evidence>
<dbReference type="GO" id="GO:0004674">
    <property type="term" value="F:protein serine/threonine kinase activity"/>
    <property type="evidence" value="ECO:0007669"/>
    <property type="project" value="UniProtKB-KW"/>
</dbReference>
<comment type="subcellular location">
    <subcellularLocation>
        <location evidence="1">Cytoplasm</location>
    </subcellularLocation>
</comment>
<dbReference type="VEuPathDB" id="VectorBase:ACON2_034898"/>
<keyword evidence="4" id="KW-0723">Serine/threonine-protein kinase</keyword>
<dbReference type="Gene3D" id="1.10.510.10">
    <property type="entry name" value="Transferase(Phosphotransferase) domain 1"/>
    <property type="match status" value="1"/>
</dbReference>
<dbReference type="FunFam" id="1.10.510.10:FF:000011">
    <property type="entry name" value="Non-specific serine/threonine protein kinase"/>
    <property type="match status" value="1"/>
</dbReference>
<dbReference type="PROSITE" id="PS50011">
    <property type="entry name" value="PROTEIN_KINASE_DOM"/>
    <property type="match status" value="1"/>
</dbReference>
<dbReference type="InterPro" id="IPR051931">
    <property type="entry name" value="PAK3-like"/>
</dbReference>
<evidence type="ECO:0000256" key="7">
    <source>
        <dbReference type="ARBA" id="ARBA00022777"/>
    </source>
</evidence>
<dbReference type="Pfam" id="PF00069">
    <property type="entry name" value="Pkinase"/>
    <property type="match status" value="1"/>
</dbReference>
<dbReference type="PROSITE" id="PS00108">
    <property type="entry name" value="PROTEIN_KINASE_ST"/>
    <property type="match status" value="1"/>
</dbReference>
<dbReference type="PANTHER" id="PTHR45832:SF21">
    <property type="entry name" value="NON-SPECIFIC SERINE_THREONINE PROTEIN KINASE"/>
    <property type="match status" value="1"/>
</dbReference>
<evidence type="ECO:0000256" key="5">
    <source>
        <dbReference type="ARBA" id="ARBA00022679"/>
    </source>
</evidence>
<keyword evidence="3" id="KW-0963">Cytoplasm</keyword>
<evidence type="ECO:0000256" key="9">
    <source>
        <dbReference type="SAM" id="MobiDB-lite"/>
    </source>
</evidence>
<dbReference type="InterPro" id="IPR011009">
    <property type="entry name" value="Kinase-like_dom_sf"/>
</dbReference>
<dbReference type="SUPFAM" id="SSF56112">
    <property type="entry name" value="Protein kinase-like (PK-like)"/>
    <property type="match status" value="1"/>
</dbReference>
<feature type="region of interest" description="Disordered" evidence="9">
    <location>
        <begin position="113"/>
        <end position="160"/>
    </location>
</feature>
<keyword evidence="5" id="KW-0808">Transferase</keyword>
<dbReference type="Proteomes" id="UP000075882">
    <property type="component" value="Unassembled WGS sequence"/>
</dbReference>
<dbReference type="SMART" id="SM00220">
    <property type="entry name" value="S_TKc"/>
    <property type="match status" value="1"/>
</dbReference>
<dbReference type="VEuPathDB" id="VectorBase:ACON2_029164"/>
<dbReference type="InterPro" id="IPR036936">
    <property type="entry name" value="CRIB_dom_sf"/>
</dbReference>
<dbReference type="EC" id="2.7.11.1" evidence="2"/>
<dbReference type="GO" id="GO:0005737">
    <property type="term" value="C:cytoplasm"/>
    <property type="evidence" value="ECO:0007669"/>
    <property type="project" value="UniProtKB-SubCell"/>
</dbReference>
<accession>A0A8W7P0U5</accession>
<proteinExistence type="predicted"/>
<dbReference type="InterPro" id="IPR000719">
    <property type="entry name" value="Prot_kinase_dom"/>
</dbReference>
<dbReference type="InterPro" id="IPR000095">
    <property type="entry name" value="CRIB_dom"/>
</dbReference>
<sequence>MIKNIFGSRRAKESERNKISEIGLPTNVVHGMHVSKNQLTGHLEGLPKPWIRMMDAMITHDEQSKNPEAAYQAVKFYSYSIKKKDASEPFKPFITEDAIHEETESIDQFLDQKSTHKSEDSLAGSSEESEAVPQVPPPPLPKKSMTLPPKPQLKPKPKNYTSKDVDQLWVILEYMDGGPLTDVVTETVMKDRQIAAVCREVLLAVSFLHAKGIIHRDIKSDNVLLGMDGSVKVTDFGFCANIEGDEKRQTMVGTPYWMAPEVVTRKQYGKKVDIWSLGIMAIEMIEGQPPYLNQAPLRALYLIAANGRPDIKSWDKLSDNLKDFLDRCLQVEVDMRASADELLRHPFLQDCMELRTLTPLIKAARRLLKRDN</sequence>
<evidence type="ECO:0000256" key="3">
    <source>
        <dbReference type="ARBA" id="ARBA00022490"/>
    </source>
</evidence>
<evidence type="ECO:0000256" key="8">
    <source>
        <dbReference type="ARBA" id="ARBA00022840"/>
    </source>
</evidence>
<evidence type="ECO:0000256" key="4">
    <source>
        <dbReference type="ARBA" id="ARBA00022527"/>
    </source>
</evidence>
<dbReference type="InterPro" id="IPR008271">
    <property type="entry name" value="Ser/Thr_kinase_AS"/>
</dbReference>
<evidence type="ECO:0000259" key="10">
    <source>
        <dbReference type="PROSITE" id="PS50011"/>
    </source>
</evidence>
<dbReference type="EnsemblMetazoa" id="ACOM023823-RA">
    <property type="protein sequence ID" value="ACOM023823-PA.1"/>
    <property type="gene ID" value="ACOM023823"/>
</dbReference>
<keyword evidence="7" id="KW-0418">Kinase</keyword>
<evidence type="ECO:0000313" key="11">
    <source>
        <dbReference type="EnsemblMetazoa" id="ACOM023823-PA.1"/>
    </source>
</evidence>
<protein>
    <recommendedName>
        <fullName evidence="2">non-specific serine/threonine protein kinase</fullName>
        <ecNumber evidence="2">2.7.11.1</ecNumber>
    </recommendedName>
</protein>
<dbReference type="Gene3D" id="3.90.810.10">
    <property type="entry name" value="CRIB domain"/>
    <property type="match status" value="1"/>
</dbReference>
<dbReference type="AlphaFoldDB" id="A0A8W7P0U5"/>
<evidence type="ECO:0000256" key="1">
    <source>
        <dbReference type="ARBA" id="ARBA00004496"/>
    </source>
</evidence>
<feature type="domain" description="Protein kinase" evidence="10">
    <location>
        <begin position="1"/>
        <end position="348"/>
    </location>
</feature>